<dbReference type="Proteomes" id="UP000006833">
    <property type="component" value="Chromosome"/>
</dbReference>
<evidence type="ECO:0000313" key="1">
    <source>
        <dbReference type="EMBL" id="ABV92321.1"/>
    </source>
</evidence>
<dbReference type="STRING" id="398580.Dshi_0575"/>
<keyword evidence="2" id="KW-1185">Reference proteome</keyword>
<evidence type="ECO:0000313" key="2">
    <source>
        <dbReference type="Proteomes" id="UP000006833"/>
    </source>
</evidence>
<accession>A8LPJ8</accession>
<gene>
    <name evidence="1" type="ordered locus">Dshi_0575</name>
</gene>
<dbReference type="eggNOG" id="ENOG50331BK">
    <property type="taxonomic scope" value="Bacteria"/>
</dbReference>
<proteinExistence type="predicted"/>
<dbReference type="EMBL" id="CP000830">
    <property type="protein sequence ID" value="ABV92321.1"/>
    <property type="molecule type" value="Genomic_DNA"/>
</dbReference>
<dbReference type="HOGENOM" id="CLU_129350_0_0_5"/>
<organism evidence="1 2">
    <name type="scientific">Dinoroseobacter shibae (strain DSM 16493 / NCIMB 14021 / DFL 12)</name>
    <dbReference type="NCBI Taxonomy" id="398580"/>
    <lineage>
        <taxon>Bacteria</taxon>
        <taxon>Pseudomonadati</taxon>
        <taxon>Pseudomonadota</taxon>
        <taxon>Alphaproteobacteria</taxon>
        <taxon>Rhodobacterales</taxon>
        <taxon>Roseobacteraceae</taxon>
        <taxon>Dinoroseobacter</taxon>
    </lineage>
</organism>
<protein>
    <submittedName>
        <fullName evidence="1">Uncharacterized protein</fullName>
    </submittedName>
</protein>
<sequence length="166" mass="18781">MFDHQGPRTTESCCGRRNDPMSVRIEKAGLEPRDQVVLQTARYFFESFANPEHQSWLLGFKCPTLTYGEIDGVRVASLVLGAVQAMRQARQSCFRFNNPHCANCARLLSEHEGLFMRSFIALREGRRPVAFSYAMLLCETNPVDTFLAAQTRLINATDALEMQPMS</sequence>
<reference evidence="2" key="1">
    <citation type="journal article" date="2010" name="ISME J.">
        <title>The complete genome sequence of the algal symbiont Dinoroseobacter shibae: a hitchhiker's guide to life in the sea.</title>
        <authorList>
            <person name="Wagner-Dobler I."/>
            <person name="Ballhausen B."/>
            <person name="Berger M."/>
            <person name="Brinkhoff T."/>
            <person name="Buchholz I."/>
            <person name="Bunk B."/>
            <person name="Cypionka H."/>
            <person name="Daniel R."/>
            <person name="Drepper T."/>
            <person name="Gerdts G."/>
            <person name="Hahnke S."/>
            <person name="Han C."/>
            <person name="Jahn D."/>
            <person name="Kalhoefer D."/>
            <person name="Kiss H."/>
            <person name="Klenk H.P."/>
            <person name="Kyrpides N."/>
            <person name="Liebl W."/>
            <person name="Liesegang H."/>
            <person name="Meincke L."/>
            <person name="Pati A."/>
            <person name="Petersen J."/>
            <person name="Piekarski T."/>
            <person name="Pommerenke C."/>
            <person name="Pradella S."/>
            <person name="Pukall R."/>
            <person name="Rabus R."/>
            <person name="Stackebrandt E."/>
            <person name="Thole S."/>
            <person name="Thompson L."/>
            <person name="Tielen P."/>
            <person name="Tomasch J."/>
            <person name="von Jan M."/>
            <person name="Wanphrut N."/>
            <person name="Wichels A."/>
            <person name="Zech H."/>
            <person name="Simon M."/>
        </authorList>
    </citation>
    <scope>NUCLEOTIDE SEQUENCE [LARGE SCALE GENOMIC DNA]</scope>
    <source>
        <strain evidence="2">DSM 16493 / NCIMB 14021 / DFL 12</strain>
    </source>
</reference>
<name>A8LPJ8_DINSH</name>
<dbReference type="KEGG" id="dsh:Dshi_0575"/>
<dbReference type="AlphaFoldDB" id="A8LPJ8"/>